<organism evidence="2 3">
    <name type="scientific">Spiribacter aquaticus</name>
    <dbReference type="NCBI Taxonomy" id="1935996"/>
    <lineage>
        <taxon>Bacteria</taxon>
        <taxon>Pseudomonadati</taxon>
        <taxon>Pseudomonadota</taxon>
        <taxon>Gammaproteobacteria</taxon>
        <taxon>Chromatiales</taxon>
        <taxon>Ectothiorhodospiraceae</taxon>
        <taxon>Spiribacter</taxon>
    </lineage>
</organism>
<dbReference type="InterPro" id="IPR036653">
    <property type="entry name" value="CinA-like_C"/>
</dbReference>
<evidence type="ECO:0000259" key="1">
    <source>
        <dbReference type="Pfam" id="PF02464"/>
    </source>
</evidence>
<dbReference type="RefSeq" id="WP_144347489.1">
    <property type="nucleotide sequence ID" value="NZ_VMKP01000002.1"/>
</dbReference>
<feature type="domain" description="CinA C-terminal" evidence="1">
    <location>
        <begin position="15"/>
        <end position="161"/>
    </location>
</feature>
<dbReference type="SUPFAM" id="SSF142433">
    <property type="entry name" value="CinA-like"/>
    <property type="match status" value="1"/>
</dbReference>
<evidence type="ECO:0000313" key="3">
    <source>
        <dbReference type="Proteomes" id="UP000316688"/>
    </source>
</evidence>
<protein>
    <submittedName>
        <fullName evidence="2">CinA family protein</fullName>
    </submittedName>
</protein>
<gene>
    <name evidence="2" type="ORF">FPL11_03885</name>
</gene>
<proteinExistence type="predicted"/>
<dbReference type="NCBIfam" id="TIGR00199">
    <property type="entry name" value="PncC_domain"/>
    <property type="match status" value="1"/>
</dbReference>
<dbReference type="AlphaFoldDB" id="A0A557RJH4"/>
<dbReference type="Gene3D" id="3.90.950.20">
    <property type="entry name" value="CinA-like"/>
    <property type="match status" value="1"/>
</dbReference>
<dbReference type="EMBL" id="VMKP01000002">
    <property type="protein sequence ID" value="TVO65236.1"/>
    <property type="molecule type" value="Genomic_DNA"/>
</dbReference>
<keyword evidence="3" id="KW-1185">Reference proteome</keyword>
<evidence type="ECO:0000313" key="2">
    <source>
        <dbReference type="EMBL" id="TVO65236.1"/>
    </source>
</evidence>
<accession>A0A557RJH4</accession>
<comment type="caution">
    <text evidence="2">The sequence shown here is derived from an EMBL/GenBank/DDBJ whole genome shotgun (WGS) entry which is preliminary data.</text>
</comment>
<dbReference type="Pfam" id="PF02464">
    <property type="entry name" value="CinA"/>
    <property type="match status" value="1"/>
</dbReference>
<reference evidence="2 3" key="1">
    <citation type="submission" date="2019-07" db="EMBL/GenBank/DDBJ databases">
        <title>Reclasification of Spiribacter aquaticus.</title>
        <authorList>
            <person name="Leon M.J."/>
            <person name="Sanchez-Porro C."/>
            <person name="Ventosa A."/>
        </authorList>
    </citation>
    <scope>NUCLEOTIDE SEQUENCE [LARGE SCALE GENOMIC DNA]</scope>
    <source>
        <strain evidence="2 3">SP30</strain>
    </source>
</reference>
<dbReference type="InterPro" id="IPR008136">
    <property type="entry name" value="CinA_C"/>
</dbReference>
<name>A0A557RJH4_9GAMM</name>
<dbReference type="Proteomes" id="UP000316688">
    <property type="component" value="Unassembled WGS sequence"/>
</dbReference>
<sequence length="167" mass="17036">MAVPTDNGLAQRVRRLATGLGDAGQRLVTAESCTGGWIAKVCTDQPGSSAWFEEGLVTYSNAAKQARLAVPAETLARHGAVSAATAEAMARGAQAGIAGRVAVATTGVAGPGGGTADKPVGLVWFAWGLPEGQVVSEAVTFKGDRDAIRHQSVVHALDGLLMRFPTA</sequence>